<keyword evidence="13" id="KW-0443">Lipid metabolism</keyword>
<evidence type="ECO:0000256" key="1">
    <source>
        <dbReference type="ARBA" id="ARBA00003761"/>
    </source>
</evidence>
<dbReference type="InterPro" id="IPR005481">
    <property type="entry name" value="BC-like_N"/>
</dbReference>
<name>A0A937XE00_UNCEI</name>
<dbReference type="InterPro" id="IPR004549">
    <property type="entry name" value="Acetyl_CoA_COase_biotin_COase"/>
</dbReference>
<dbReference type="EC" id="6.3.4.14" evidence="4 13"/>
<evidence type="ECO:0000256" key="4">
    <source>
        <dbReference type="ARBA" id="ARBA00013263"/>
    </source>
</evidence>
<dbReference type="GO" id="GO:0046872">
    <property type="term" value="F:metal ion binding"/>
    <property type="evidence" value="ECO:0007669"/>
    <property type="project" value="UniProtKB-KW"/>
</dbReference>
<dbReference type="InterPro" id="IPR011764">
    <property type="entry name" value="Biotin_carboxylation_dom"/>
</dbReference>
<dbReference type="PANTHER" id="PTHR48095:SF2">
    <property type="entry name" value="BIOTIN CARBOXYLASE, CHLOROPLASTIC"/>
    <property type="match status" value="1"/>
</dbReference>
<evidence type="ECO:0000256" key="9">
    <source>
        <dbReference type="ARBA" id="ARBA00022842"/>
    </source>
</evidence>
<dbReference type="FunFam" id="3.40.50.20:FF:000010">
    <property type="entry name" value="Propionyl-CoA carboxylase subunit alpha"/>
    <property type="match status" value="1"/>
</dbReference>
<keyword evidence="8 12" id="KW-0067">ATP-binding</keyword>
<dbReference type="Gene3D" id="3.30.470.20">
    <property type="entry name" value="ATP-grasp fold, B domain"/>
    <property type="match status" value="1"/>
</dbReference>
<organism evidence="16 17">
    <name type="scientific">Eiseniibacteriota bacterium</name>
    <dbReference type="NCBI Taxonomy" id="2212470"/>
    <lineage>
        <taxon>Bacteria</taxon>
        <taxon>Candidatus Eiseniibacteriota</taxon>
    </lineage>
</organism>
<dbReference type="InterPro" id="IPR005482">
    <property type="entry name" value="Biotin_COase_C"/>
</dbReference>
<evidence type="ECO:0000256" key="2">
    <source>
        <dbReference type="ARBA" id="ARBA00004956"/>
    </source>
</evidence>
<evidence type="ECO:0000256" key="3">
    <source>
        <dbReference type="ARBA" id="ARBA00011750"/>
    </source>
</evidence>
<evidence type="ECO:0000256" key="10">
    <source>
        <dbReference type="ARBA" id="ARBA00023267"/>
    </source>
</evidence>
<dbReference type="InterPro" id="IPR011761">
    <property type="entry name" value="ATP-grasp"/>
</dbReference>
<evidence type="ECO:0000256" key="7">
    <source>
        <dbReference type="ARBA" id="ARBA00022741"/>
    </source>
</evidence>
<evidence type="ECO:0000313" key="16">
    <source>
        <dbReference type="EMBL" id="MBM3318193.1"/>
    </source>
</evidence>
<comment type="catalytic activity">
    <reaction evidence="11 13">
        <text>N(6)-biotinyl-L-lysyl-[protein] + hydrogencarbonate + ATP = N(6)-carboxybiotinyl-L-lysyl-[protein] + ADP + phosphate + H(+)</text>
        <dbReference type="Rhea" id="RHEA:13501"/>
        <dbReference type="Rhea" id="RHEA-COMP:10505"/>
        <dbReference type="Rhea" id="RHEA-COMP:10506"/>
        <dbReference type="ChEBI" id="CHEBI:15378"/>
        <dbReference type="ChEBI" id="CHEBI:17544"/>
        <dbReference type="ChEBI" id="CHEBI:30616"/>
        <dbReference type="ChEBI" id="CHEBI:43474"/>
        <dbReference type="ChEBI" id="CHEBI:83144"/>
        <dbReference type="ChEBI" id="CHEBI:83145"/>
        <dbReference type="ChEBI" id="CHEBI:456216"/>
        <dbReference type="EC" id="6.3.4.14"/>
    </reaction>
</comment>
<comment type="pathway">
    <text evidence="2 13">Lipid metabolism; malonyl-CoA biosynthesis; malonyl-CoA from acetyl-CoA: step 1/1.</text>
</comment>
<dbReference type="InterPro" id="IPR016185">
    <property type="entry name" value="PreATP-grasp_dom_sf"/>
</dbReference>
<evidence type="ECO:0000313" key="17">
    <source>
        <dbReference type="Proteomes" id="UP000748308"/>
    </source>
</evidence>
<dbReference type="Proteomes" id="UP000748308">
    <property type="component" value="Unassembled WGS sequence"/>
</dbReference>
<accession>A0A937XE00</accession>
<reference evidence="16" key="1">
    <citation type="submission" date="2019-03" db="EMBL/GenBank/DDBJ databases">
        <title>Lake Tanganyika Metagenome-Assembled Genomes (MAGs).</title>
        <authorList>
            <person name="Tran P."/>
        </authorList>
    </citation>
    <scope>NUCLEOTIDE SEQUENCE</scope>
    <source>
        <strain evidence="16">M_DeepCast_400m_m2_100</strain>
    </source>
</reference>
<evidence type="ECO:0000259" key="15">
    <source>
        <dbReference type="PROSITE" id="PS50979"/>
    </source>
</evidence>
<dbReference type="InterPro" id="IPR005479">
    <property type="entry name" value="CPAse_ATP-bd"/>
</dbReference>
<dbReference type="InterPro" id="IPR011054">
    <property type="entry name" value="Rudment_hybrid_motif"/>
</dbReference>
<evidence type="ECO:0000256" key="11">
    <source>
        <dbReference type="ARBA" id="ARBA00048600"/>
    </source>
</evidence>
<dbReference type="Pfam" id="PF02785">
    <property type="entry name" value="Biotin_carb_C"/>
    <property type="match status" value="1"/>
</dbReference>
<keyword evidence="5 13" id="KW-0436">Ligase</keyword>
<dbReference type="FunFam" id="3.30.1490.20:FF:000003">
    <property type="entry name" value="acetyl-CoA carboxylase isoform X1"/>
    <property type="match status" value="1"/>
</dbReference>
<evidence type="ECO:0000256" key="12">
    <source>
        <dbReference type="PROSITE-ProRule" id="PRU00409"/>
    </source>
</evidence>
<sequence length="468" mass="49956">MFRKILVANRGEIAVRVIRAAHELGIATVAAYSDADRESLAVKLADEAICIGPAPSKSSYLNISSIISACQIADADALHPGYGFLSENHRFAEACGETGIVFIGPPAEAIRCMGDKSAAKAAMRAAGVPVTPGSEGVVGSVDEALAVAADLGYPVLLKAREGGGGKGMRVVAEPEGLASAFEMASAEALASFGNADLYLEKYILRPRHIEIQLAGDAAGRVVHFGERDCSVQRRHQKLVEEAPSPAMTEALRRELGEAAVRGAAGIGYRSLGTMEFLLDAEGHAYFMEMNTRLQVEHGVTEEVTGIDLVKLQILLALGHGLPMRQEEIRLSGHAIECRINAEDPLRDFRPSPGEVTYFYPPGGPGVRVDTHVYPGYVIPPFYDSLLAKIIATERTRDAALARMRRALDELVVEGVATTAPFHRQVLEDPVFRGGAYDTGLAEQVVAALIERERGAGPQAARADRAPAV</sequence>
<comment type="subunit">
    <text evidence="3 13">Acetyl-CoA carboxylase is a heterohexamer of biotin carboxyl carrier protein, biotin carboxylase and the two subunits of carboxyl transferase in a 2:2 complex.</text>
</comment>
<dbReference type="EMBL" id="VGIY01000286">
    <property type="protein sequence ID" value="MBM3318193.1"/>
    <property type="molecule type" value="Genomic_DNA"/>
</dbReference>
<comment type="function">
    <text evidence="1 13">This protein is a component of the acetyl coenzyme A carboxylase complex; first, biotin carboxylase catalyzes the carboxylation of the carrier protein and then the transcarboxylase transfers the carboxyl group to form malonyl-CoA.</text>
</comment>
<keyword evidence="10 13" id="KW-0092">Biotin</keyword>
<evidence type="ECO:0000256" key="13">
    <source>
        <dbReference type="RuleBase" id="RU365063"/>
    </source>
</evidence>
<dbReference type="SMART" id="SM00878">
    <property type="entry name" value="Biotin_carb_C"/>
    <property type="match status" value="1"/>
</dbReference>
<gene>
    <name evidence="16" type="primary">accC</name>
    <name evidence="16" type="ORF">FJY75_10135</name>
</gene>
<dbReference type="GO" id="GO:0006633">
    <property type="term" value="P:fatty acid biosynthetic process"/>
    <property type="evidence" value="ECO:0007669"/>
    <property type="project" value="UniProtKB-KW"/>
</dbReference>
<dbReference type="Pfam" id="PF02786">
    <property type="entry name" value="CPSase_L_D2"/>
    <property type="match status" value="1"/>
</dbReference>
<dbReference type="GO" id="GO:0005524">
    <property type="term" value="F:ATP binding"/>
    <property type="evidence" value="ECO:0007669"/>
    <property type="project" value="UniProtKB-UniRule"/>
</dbReference>
<dbReference type="SUPFAM" id="SSF51246">
    <property type="entry name" value="Rudiment single hybrid motif"/>
    <property type="match status" value="1"/>
</dbReference>
<dbReference type="SUPFAM" id="SSF56059">
    <property type="entry name" value="Glutathione synthetase ATP-binding domain-like"/>
    <property type="match status" value="1"/>
</dbReference>
<evidence type="ECO:0000256" key="8">
    <source>
        <dbReference type="ARBA" id="ARBA00022840"/>
    </source>
</evidence>
<feature type="domain" description="ATP-grasp" evidence="14">
    <location>
        <begin position="120"/>
        <end position="317"/>
    </location>
</feature>
<dbReference type="PROSITE" id="PS50979">
    <property type="entry name" value="BC"/>
    <property type="match status" value="1"/>
</dbReference>
<dbReference type="PROSITE" id="PS50975">
    <property type="entry name" value="ATP_GRASP"/>
    <property type="match status" value="1"/>
</dbReference>
<proteinExistence type="predicted"/>
<evidence type="ECO:0000256" key="6">
    <source>
        <dbReference type="ARBA" id="ARBA00022723"/>
    </source>
</evidence>
<dbReference type="SUPFAM" id="SSF52440">
    <property type="entry name" value="PreATP-grasp domain"/>
    <property type="match status" value="1"/>
</dbReference>
<dbReference type="PANTHER" id="PTHR48095">
    <property type="entry name" value="PYRUVATE CARBOXYLASE SUBUNIT A"/>
    <property type="match status" value="1"/>
</dbReference>
<keyword evidence="6" id="KW-0479">Metal-binding</keyword>
<dbReference type="GO" id="GO:0004075">
    <property type="term" value="F:biotin carboxylase activity"/>
    <property type="evidence" value="ECO:0007669"/>
    <property type="project" value="UniProtKB-EC"/>
</dbReference>
<keyword evidence="7 12" id="KW-0547">Nucleotide-binding</keyword>
<keyword evidence="9" id="KW-0460">Magnesium</keyword>
<protein>
    <recommendedName>
        <fullName evidence="4 13">Biotin carboxylase</fullName>
        <ecNumber evidence="4 13">6.3.4.14</ecNumber>
    </recommendedName>
    <alternativeName>
        <fullName evidence="13">Acetyl-coenzyme A carboxylase biotin carboxylase subunit A</fullName>
    </alternativeName>
</protein>
<keyword evidence="13" id="KW-0444">Lipid biosynthesis</keyword>
<dbReference type="NCBIfam" id="NF006367">
    <property type="entry name" value="PRK08591.1"/>
    <property type="match status" value="1"/>
</dbReference>
<dbReference type="NCBIfam" id="TIGR00514">
    <property type="entry name" value="accC"/>
    <property type="match status" value="1"/>
</dbReference>
<dbReference type="Pfam" id="PF00289">
    <property type="entry name" value="Biotin_carb_N"/>
    <property type="match status" value="1"/>
</dbReference>
<feature type="domain" description="Biotin carboxylation" evidence="15">
    <location>
        <begin position="1"/>
        <end position="446"/>
    </location>
</feature>
<dbReference type="AlphaFoldDB" id="A0A937XE00"/>
<dbReference type="InterPro" id="IPR051602">
    <property type="entry name" value="ACC_Biotin_Carboxylase"/>
</dbReference>
<comment type="caution">
    <text evidence="16">The sequence shown here is derived from an EMBL/GenBank/DDBJ whole genome shotgun (WGS) entry which is preliminary data.</text>
</comment>
<evidence type="ECO:0000256" key="5">
    <source>
        <dbReference type="ARBA" id="ARBA00022598"/>
    </source>
</evidence>
<evidence type="ECO:0000259" key="14">
    <source>
        <dbReference type="PROSITE" id="PS50975"/>
    </source>
</evidence>
<dbReference type="PROSITE" id="PS00867">
    <property type="entry name" value="CPSASE_2"/>
    <property type="match status" value="1"/>
</dbReference>
<keyword evidence="13" id="KW-0276">Fatty acid metabolism</keyword>
<keyword evidence="13" id="KW-0275">Fatty acid biosynthesis</keyword>